<dbReference type="AlphaFoldDB" id="S2W447"/>
<dbReference type="Gene3D" id="3.30.70.920">
    <property type="match status" value="1"/>
</dbReference>
<dbReference type="Proteomes" id="UP000014417">
    <property type="component" value="Unassembled WGS sequence"/>
</dbReference>
<organism evidence="2 3">
    <name type="scientific">Propionimicrobium lymphophilum ACS-093-V-SCH5</name>
    <dbReference type="NCBI Taxonomy" id="883161"/>
    <lineage>
        <taxon>Bacteria</taxon>
        <taxon>Bacillati</taxon>
        <taxon>Actinomycetota</taxon>
        <taxon>Actinomycetes</taxon>
        <taxon>Propionibacteriales</taxon>
        <taxon>Propionibacteriaceae</taxon>
        <taxon>Propionimicrobium</taxon>
    </lineage>
</organism>
<gene>
    <name evidence="2" type="ORF">HMPREF9306_00614</name>
</gene>
<accession>S2W447</accession>
<dbReference type="EMBL" id="AGZR01000005">
    <property type="protein sequence ID" value="EPD33085.1"/>
    <property type="molecule type" value="Genomic_DNA"/>
</dbReference>
<dbReference type="SUPFAM" id="SSF54909">
    <property type="entry name" value="Dimeric alpha+beta barrel"/>
    <property type="match status" value="1"/>
</dbReference>
<dbReference type="GO" id="GO:0043200">
    <property type="term" value="P:response to amino acid"/>
    <property type="evidence" value="ECO:0007669"/>
    <property type="project" value="TreeGrafter"/>
</dbReference>
<dbReference type="GO" id="GO:0005829">
    <property type="term" value="C:cytosol"/>
    <property type="evidence" value="ECO:0007669"/>
    <property type="project" value="TreeGrafter"/>
</dbReference>
<sequence length="114" mass="12498">MPKNGRSFEQVGSFGERVAKLEAMITAIAFVQVESSRIPEVAQEIANIDGVSEVYSVTGDIDLVVMVRVREFDEISSVISDKLNKVEGVIDTSSHLAFRAYSKVDLEATFNIGE</sequence>
<keyword evidence="3" id="KW-1185">Reference proteome</keyword>
<dbReference type="InterPro" id="IPR019887">
    <property type="entry name" value="Tscrpt_reg_AsnC/Lrp_C"/>
</dbReference>
<evidence type="ECO:0000259" key="1">
    <source>
        <dbReference type="Pfam" id="PF01037"/>
    </source>
</evidence>
<name>S2W447_9ACTN</name>
<proteinExistence type="predicted"/>
<dbReference type="GO" id="GO:0043565">
    <property type="term" value="F:sequence-specific DNA binding"/>
    <property type="evidence" value="ECO:0007669"/>
    <property type="project" value="TreeGrafter"/>
</dbReference>
<evidence type="ECO:0000313" key="2">
    <source>
        <dbReference type="EMBL" id="EPD33085.1"/>
    </source>
</evidence>
<evidence type="ECO:0000313" key="3">
    <source>
        <dbReference type="Proteomes" id="UP000014417"/>
    </source>
</evidence>
<dbReference type="Pfam" id="PF01037">
    <property type="entry name" value="AsnC_trans_reg"/>
    <property type="match status" value="1"/>
</dbReference>
<feature type="domain" description="Transcription regulator AsnC/Lrp ligand binding" evidence="1">
    <location>
        <begin position="31"/>
        <end position="99"/>
    </location>
</feature>
<dbReference type="PANTHER" id="PTHR30154">
    <property type="entry name" value="LEUCINE-RESPONSIVE REGULATORY PROTEIN"/>
    <property type="match status" value="1"/>
</dbReference>
<dbReference type="InterPro" id="IPR011008">
    <property type="entry name" value="Dimeric_a/b-barrel"/>
</dbReference>
<protein>
    <recommendedName>
        <fullName evidence="1">Transcription regulator AsnC/Lrp ligand binding domain-containing protein</fullName>
    </recommendedName>
</protein>
<dbReference type="HOGENOM" id="CLU_170329_3_0_11"/>
<dbReference type="PATRIC" id="fig|883161.3.peg.617"/>
<dbReference type="STRING" id="883161.HMPREF9306_00614"/>
<comment type="caution">
    <text evidence="2">The sequence shown here is derived from an EMBL/GenBank/DDBJ whole genome shotgun (WGS) entry which is preliminary data.</text>
</comment>
<dbReference type="PANTHER" id="PTHR30154:SF34">
    <property type="entry name" value="TRANSCRIPTIONAL REGULATOR AZLB"/>
    <property type="match status" value="1"/>
</dbReference>
<reference evidence="2 3" key="1">
    <citation type="submission" date="2013-04" db="EMBL/GenBank/DDBJ databases">
        <title>The Genome Sequence of Propionimicrobium lymphophilum ACS-093-V-SCH5.</title>
        <authorList>
            <consortium name="The Broad Institute Genomics Platform"/>
            <person name="Earl A."/>
            <person name="Ward D."/>
            <person name="Feldgarden M."/>
            <person name="Gevers D."/>
            <person name="Saerens B."/>
            <person name="Vaneechoutte M."/>
            <person name="Walker B."/>
            <person name="Young S."/>
            <person name="Zeng Q."/>
            <person name="Gargeya S."/>
            <person name="Fitzgerald M."/>
            <person name="Haas B."/>
            <person name="Abouelleil A."/>
            <person name="Allen A.W."/>
            <person name="Alvarado L."/>
            <person name="Arachchi H.M."/>
            <person name="Berlin A.M."/>
            <person name="Chapman S.B."/>
            <person name="Gainer-Dewar J."/>
            <person name="Goldberg J."/>
            <person name="Griggs A."/>
            <person name="Gujja S."/>
            <person name="Hansen M."/>
            <person name="Howarth C."/>
            <person name="Imamovic A."/>
            <person name="Ireland A."/>
            <person name="Larimer J."/>
            <person name="McCowan C."/>
            <person name="Murphy C."/>
            <person name="Pearson M."/>
            <person name="Poon T.W."/>
            <person name="Priest M."/>
            <person name="Roberts A."/>
            <person name="Saif S."/>
            <person name="Shea T."/>
            <person name="Sisk P."/>
            <person name="Sykes S."/>
            <person name="Wortman J."/>
            <person name="Nusbaum C."/>
            <person name="Birren B."/>
        </authorList>
    </citation>
    <scope>NUCLEOTIDE SEQUENCE [LARGE SCALE GENOMIC DNA]</scope>
    <source>
        <strain evidence="2 3">ACS-093-V-SCH5</strain>
    </source>
</reference>